<reference evidence="2 3" key="1">
    <citation type="journal article" date="2015" name="Stand. Genomic Sci.">
        <title>Genomic Encyclopedia of Bacterial and Archaeal Type Strains, Phase III: the genomes of soil and plant-associated and newly described type strains.</title>
        <authorList>
            <person name="Whitman W.B."/>
            <person name="Woyke T."/>
            <person name="Klenk H.P."/>
            <person name="Zhou Y."/>
            <person name="Lilburn T.G."/>
            <person name="Beck B.J."/>
            <person name="De Vos P."/>
            <person name="Vandamme P."/>
            <person name="Eisen J.A."/>
            <person name="Garrity G."/>
            <person name="Hugenholtz P."/>
            <person name="Kyrpides N.C."/>
        </authorList>
    </citation>
    <scope>NUCLEOTIDE SEQUENCE [LARGE SCALE GENOMIC DNA]</scope>
    <source>
        <strain evidence="2 3">CECT 8445</strain>
    </source>
</reference>
<keyword evidence="1" id="KW-0472">Membrane</keyword>
<keyword evidence="1" id="KW-1133">Transmembrane helix</keyword>
<dbReference type="AlphaFoldDB" id="A0A4R1KTI2"/>
<organism evidence="2 3">
    <name type="scientific">Winogradskyella wandonensis</name>
    <dbReference type="NCBI Taxonomy" id="1442586"/>
    <lineage>
        <taxon>Bacteria</taxon>
        <taxon>Pseudomonadati</taxon>
        <taxon>Bacteroidota</taxon>
        <taxon>Flavobacteriia</taxon>
        <taxon>Flavobacteriales</taxon>
        <taxon>Flavobacteriaceae</taxon>
        <taxon>Winogradskyella</taxon>
    </lineage>
</organism>
<comment type="caution">
    <text evidence="2">The sequence shown here is derived from an EMBL/GenBank/DDBJ whole genome shotgun (WGS) entry which is preliminary data.</text>
</comment>
<keyword evidence="1" id="KW-0812">Transmembrane</keyword>
<dbReference type="Proteomes" id="UP000295714">
    <property type="component" value="Unassembled WGS sequence"/>
</dbReference>
<dbReference type="EMBL" id="SMGI01000002">
    <property type="protein sequence ID" value="TCK67847.1"/>
    <property type="molecule type" value="Genomic_DNA"/>
</dbReference>
<feature type="transmembrane region" description="Helical" evidence="1">
    <location>
        <begin position="9"/>
        <end position="30"/>
    </location>
</feature>
<protein>
    <submittedName>
        <fullName evidence="2">Uncharacterized protein</fullName>
    </submittedName>
</protein>
<evidence type="ECO:0000256" key="1">
    <source>
        <dbReference type="SAM" id="Phobius"/>
    </source>
</evidence>
<evidence type="ECO:0000313" key="2">
    <source>
        <dbReference type="EMBL" id="TCK67847.1"/>
    </source>
</evidence>
<keyword evidence="3" id="KW-1185">Reference proteome</keyword>
<name>A0A4R1KTI2_9FLAO</name>
<gene>
    <name evidence="2" type="ORF">DFQ05_1629</name>
</gene>
<proteinExistence type="predicted"/>
<evidence type="ECO:0000313" key="3">
    <source>
        <dbReference type="Proteomes" id="UP000295714"/>
    </source>
</evidence>
<accession>A0A4R1KTI2</accession>
<sequence>MSANLKANLIYFFSFLVIFFVFKIILGLIFNFENQLITSFFSAALAAALSSRKTIVTKQSGKEIQLKFIFSKRIFIVK</sequence>